<evidence type="ECO:0000259" key="2">
    <source>
        <dbReference type="SMART" id="SM00867"/>
    </source>
</evidence>
<name>A0A2S7T618_9FLAO</name>
<feature type="chain" id="PRO_5015424630" description="Lipid/polyisoprenoid-binding YceI-like domain-containing protein" evidence="1">
    <location>
        <begin position="20"/>
        <end position="187"/>
    </location>
</feature>
<feature type="domain" description="Lipid/polyisoprenoid-binding YceI-like" evidence="2">
    <location>
        <begin position="21"/>
        <end position="185"/>
    </location>
</feature>
<keyword evidence="4" id="KW-1185">Reference proteome</keyword>
<protein>
    <recommendedName>
        <fullName evidence="2">Lipid/polyisoprenoid-binding YceI-like domain-containing protein</fullName>
    </recommendedName>
</protein>
<dbReference type="RefSeq" id="WP_105001014.1">
    <property type="nucleotide sequence ID" value="NZ_MQVX01000001.1"/>
</dbReference>
<dbReference type="InterPro" id="IPR036761">
    <property type="entry name" value="TTHA0802/YceI-like_sf"/>
</dbReference>
<dbReference type="EMBL" id="MQVX01000001">
    <property type="protein sequence ID" value="PQJ15363.1"/>
    <property type="molecule type" value="Genomic_DNA"/>
</dbReference>
<dbReference type="PANTHER" id="PTHR34406:SF1">
    <property type="entry name" value="PROTEIN YCEI"/>
    <property type="match status" value="1"/>
</dbReference>
<evidence type="ECO:0000313" key="3">
    <source>
        <dbReference type="EMBL" id="PQJ15363.1"/>
    </source>
</evidence>
<dbReference type="PANTHER" id="PTHR34406">
    <property type="entry name" value="PROTEIN YCEI"/>
    <property type="match status" value="1"/>
</dbReference>
<gene>
    <name evidence="3" type="ORF">BST99_06065</name>
</gene>
<accession>A0A2S7T618</accession>
<feature type="signal peptide" evidence="1">
    <location>
        <begin position="1"/>
        <end position="19"/>
    </location>
</feature>
<reference evidence="4" key="1">
    <citation type="submission" date="2016-11" db="EMBL/GenBank/DDBJ databases">
        <title>Trade-off between light-utilization and light-protection in marine flavobacteria.</title>
        <authorList>
            <person name="Kumagai Y."/>
            <person name="Yoshizawa S."/>
            <person name="Kogure K."/>
        </authorList>
    </citation>
    <scope>NUCLEOTIDE SEQUENCE [LARGE SCALE GENOMIC DNA]</scope>
    <source>
        <strain evidence="4">SG-18</strain>
    </source>
</reference>
<proteinExistence type="predicted"/>
<keyword evidence="1" id="KW-0732">Signal</keyword>
<dbReference type="Proteomes" id="UP000239366">
    <property type="component" value="Unassembled WGS sequence"/>
</dbReference>
<dbReference type="Gene3D" id="2.40.128.110">
    <property type="entry name" value="Lipid/polyisoprenoid-binding, YceI-like"/>
    <property type="match status" value="1"/>
</dbReference>
<dbReference type="InterPro" id="IPR007372">
    <property type="entry name" value="Lipid/polyisoprenoid-bd_YceI"/>
</dbReference>
<dbReference type="SMART" id="SM00867">
    <property type="entry name" value="YceI"/>
    <property type="match status" value="1"/>
</dbReference>
<dbReference type="Pfam" id="PF04264">
    <property type="entry name" value="YceI"/>
    <property type="match status" value="1"/>
</dbReference>
<evidence type="ECO:0000256" key="1">
    <source>
        <dbReference type="SAM" id="SignalP"/>
    </source>
</evidence>
<evidence type="ECO:0000313" key="4">
    <source>
        <dbReference type="Proteomes" id="UP000239366"/>
    </source>
</evidence>
<dbReference type="OrthoDB" id="951410at2"/>
<organism evidence="3 4">
    <name type="scientific">Aureicoccus marinus</name>
    <dbReference type="NCBI Taxonomy" id="754435"/>
    <lineage>
        <taxon>Bacteria</taxon>
        <taxon>Pseudomonadati</taxon>
        <taxon>Bacteroidota</taxon>
        <taxon>Flavobacteriia</taxon>
        <taxon>Flavobacteriales</taxon>
        <taxon>Flavobacteriaceae</taxon>
        <taxon>Aureicoccus</taxon>
    </lineage>
</organism>
<dbReference type="AlphaFoldDB" id="A0A2S7T618"/>
<dbReference type="SUPFAM" id="SSF101874">
    <property type="entry name" value="YceI-like"/>
    <property type="match status" value="1"/>
</dbReference>
<comment type="caution">
    <text evidence="3">The sequence shown here is derived from an EMBL/GenBank/DDBJ whole genome shotgun (WGS) entry which is preliminary data.</text>
</comment>
<sequence>MKKALLLALTLGLFSNLSAQNFKTKKARTLTWIGKAAYGSYEPRGEIKLKSAQMNIEENTLTSLELIIDMQSLSHDNSRLEKHLKNADFFEVDKYPQARFTLKEAVSLEEQTLKLRGMLTVKDKTQFEEFEVAITQLEDEVVLQFKVNVNRIDYGVTYNSPTLFQTMKNDAIDDNFQLKGRVQLFAL</sequence>